<proteinExistence type="predicted"/>
<comment type="caution">
    <text evidence="2">The sequence shown here is derived from an EMBL/GenBank/DDBJ whole genome shotgun (WGS) entry which is preliminary data.</text>
</comment>
<accession>A0AAE0WHC1</accession>
<organism evidence="2 3">
    <name type="scientific">Recurvomyces mirabilis</name>
    <dbReference type="NCBI Taxonomy" id="574656"/>
    <lineage>
        <taxon>Eukaryota</taxon>
        <taxon>Fungi</taxon>
        <taxon>Dikarya</taxon>
        <taxon>Ascomycota</taxon>
        <taxon>Pezizomycotina</taxon>
        <taxon>Dothideomycetes</taxon>
        <taxon>Dothideomycetidae</taxon>
        <taxon>Mycosphaerellales</taxon>
        <taxon>Teratosphaeriaceae</taxon>
        <taxon>Recurvomyces</taxon>
    </lineage>
</organism>
<protein>
    <recommendedName>
        <fullName evidence="4">F-box domain-containing protein</fullName>
    </recommendedName>
</protein>
<dbReference type="Proteomes" id="UP001274830">
    <property type="component" value="Unassembled WGS sequence"/>
</dbReference>
<dbReference type="AlphaFoldDB" id="A0AAE0WHC1"/>
<reference evidence="2" key="1">
    <citation type="submission" date="2023-07" db="EMBL/GenBank/DDBJ databases">
        <title>Black Yeasts Isolated from many extreme environments.</title>
        <authorList>
            <person name="Coleine C."/>
            <person name="Stajich J.E."/>
            <person name="Selbmann L."/>
        </authorList>
    </citation>
    <scope>NUCLEOTIDE SEQUENCE</scope>
    <source>
        <strain evidence="2">CCFEE 5485</strain>
    </source>
</reference>
<evidence type="ECO:0000256" key="1">
    <source>
        <dbReference type="SAM" id="MobiDB-lite"/>
    </source>
</evidence>
<name>A0AAE0WHC1_9PEZI</name>
<feature type="region of interest" description="Disordered" evidence="1">
    <location>
        <begin position="381"/>
        <end position="425"/>
    </location>
</feature>
<dbReference type="SUPFAM" id="SSF52047">
    <property type="entry name" value="RNI-like"/>
    <property type="match status" value="1"/>
</dbReference>
<evidence type="ECO:0008006" key="4">
    <source>
        <dbReference type="Google" id="ProtNLM"/>
    </source>
</evidence>
<sequence>MLTDLPEEIIQLIISFGLPGIQACRSKDENHIRQKTLTALLLVNKLLYRICLPSLYHTVDSRDFSWKQLVGVLNAIIRRPDLAGHVKVIRSICWNVSSTWNVDEENSRVCGVPVSLQLTALDEIDCSPARHIQWKRGLLMLDQDAQLALLLSLCTGMEIVDLILPSLFAGSVTRAMLCHYSGLPELMTTLTPEFFPQKQFLIAPAAQGTRPGHHWPNLREVRAANYDQSSGSIKTRMPSLLPILLSSPLQTARLSNIEITNSNDLHGCSFATLKRLYLSRVVMDYRGLTAILAASPLLQVFSVEWHDVGGIKYSELGDALRAHACSLRKLIVKLILKDRVWTVPGSALYPGMGCLQSLEQLRYLSAPAEALFGEQEMPDDEINNNWDLSDGESMDDRMEGHDEDLPDGWAATRDQEHPKPPLNTSLPLSISALRLTNVGRMDEDLFDGQLMQLMTASSRSALRSIRLRTVSEFTGDLEGTGWREHNVNQFWTELRREHA</sequence>
<keyword evidence="3" id="KW-1185">Reference proteome</keyword>
<dbReference type="EMBL" id="JAUTXT010000054">
    <property type="protein sequence ID" value="KAK3670552.1"/>
    <property type="molecule type" value="Genomic_DNA"/>
</dbReference>
<evidence type="ECO:0000313" key="2">
    <source>
        <dbReference type="EMBL" id="KAK3670552.1"/>
    </source>
</evidence>
<evidence type="ECO:0000313" key="3">
    <source>
        <dbReference type="Proteomes" id="UP001274830"/>
    </source>
</evidence>
<gene>
    <name evidence="2" type="ORF">LTR78_009520</name>
</gene>